<evidence type="ECO:0000256" key="1">
    <source>
        <dbReference type="PROSITE-ProRule" id="PRU00339"/>
    </source>
</evidence>
<evidence type="ECO:0000259" key="3">
    <source>
        <dbReference type="Pfam" id="PF00931"/>
    </source>
</evidence>
<feature type="domain" description="NACHT-NTPase and P-loop NTPases N-terminal" evidence="4">
    <location>
        <begin position="13"/>
        <end position="138"/>
    </location>
</feature>
<dbReference type="Pfam" id="PF13374">
    <property type="entry name" value="TPR_10"/>
    <property type="match status" value="1"/>
</dbReference>
<dbReference type="Pfam" id="PF00931">
    <property type="entry name" value="NB-ARC"/>
    <property type="match status" value="1"/>
</dbReference>
<name>A0A7D8USY0_9HELO</name>
<protein>
    <submittedName>
        <fullName evidence="5">Nephrocystin-3</fullName>
    </submittedName>
</protein>
<dbReference type="InterPro" id="IPR031352">
    <property type="entry name" value="SesA"/>
</dbReference>
<evidence type="ECO:0000313" key="5">
    <source>
        <dbReference type="EMBL" id="TVY56683.1"/>
    </source>
</evidence>
<keyword evidence="1" id="KW-0802">TPR repeat</keyword>
<gene>
    <name evidence="5" type="primary">Nphp3_0</name>
    <name evidence="5" type="ORF">LCER1_G002437</name>
</gene>
<dbReference type="InterPro" id="IPR027417">
    <property type="entry name" value="P-loop_NTPase"/>
</dbReference>
<dbReference type="Gene3D" id="3.40.50.300">
    <property type="entry name" value="P-loop containing nucleotide triphosphate hydrolases"/>
    <property type="match status" value="1"/>
</dbReference>
<dbReference type="PROSITE" id="PS50005">
    <property type="entry name" value="TPR"/>
    <property type="match status" value="1"/>
</dbReference>
<dbReference type="Pfam" id="PF13181">
    <property type="entry name" value="TPR_8"/>
    <property type="match status" value="1"/>
</dbReference>
<dbReference type="SMART" id="SM00028">
    <property type="entry name" value="TPR"/>
    <property type="match status" value="10"/>
</dbReference>
<dbReference type="OrthoDB" id="1658288at2759"/>
<dbReference type="EMBL" id="QGMG01000142">
    <property type="protein sequence ID" value="TVY56683.1"/>
    <property type="molecule type" value="Genomic_DNA"/>
</dbReference>
<organism evidence="5 6">
    <name type="scientific">Lachnellula cervina</name>
    <dbReference type="NCBI Taxonomy" id="1316786"/>
    <lineage>
        <taxon>Eukaryota</taxon>
        <taxon>Fungi</taxon>
        <taxon>Dikarya</taxon>
        <taxon>Ascomycota</taxon>
        <taxon>Pezizomycotina</taxon>
        <taxon>Leotiomycetes</taxon>
        <taxon>Helotiales</taxon>
        <taxon>Lachnaceae</taxon>
        <taxon>Lachnellula</taxon>
    </lineage>
</organism>
<dbReference type="Proteomes" id="UP000481288">
    <property type="component" value="Unassembled WGS sequence"/>
</dbReference>
<dbReference type="PANTHER" id="PTHR46082:SF6">
    <property type="entry name" value="AAA+ ATPASE DOMAIN-CONTAINING PROTEIN-RELATED"/>
    <property type="match status" value="1"/>
</dbReference>
<sequence length="1469" mass="165594">MSGVEVLAVVGIIANITALVDFGLEVYDRATEFNDGASNIPKAFRSTAEVLPLVKATLQQTEKRIQEGDVDTESCQALTKVLDGCLEALTELNTIFQSVLPKKDASKWTRARKAISSVHQDKKVEVLEKALRRHIDVLTLYFSSQVPSITQISQAVTSSLERDNSQRKPLFLVRYPKEKDFIGREDVMLEISQRFQRNVPRVAICGIGGVGKSRIAIEYCYQYKDQHPTSHIFWVYGASRSRLADAYHEIAKELRIPGLGQPNVDVLTLVSDWLSEESNGPFLMILDNADDAEIWEKSGSPSEKPLINYLPRADHGSVLITTRNSQLGRTISKRKSIEVNILNPEDSVTLLQSKISEDDELTEAHSKEIAEILGCLPLAITQAAAYLGQIETSVAEYLELLRSSKADSIDLLVRGRYDDSRDPDLPNAVFHTWKVSFEQISRQSPRAGAIFSTMALLDRHAVPLDLLREEEEDELDIREAVQKLKSFSLITEQVKNEVFGMHRIVQLSIQWHLKSQRSLESWQEKALDCVVSYLPADDNTDIFEEYEIYLPHVHLVLSYKFTSKDCQCQLVKLMEFLGSYYYALSNFGLAIQNYRQMIELQKSALGEEHEETVRGMLDLGFALASDSEDTTEADQLFDQALRISEHMSADIKITVFTRCAQNLTKHDNFEESDNLYQQALQTATDHYGHKSIRAAQTMIDISAQYNFNQRYEEAEKLQRQAIAISKTQDEDPDEGLWRLHKYMSSLAETLHEAGSYIEALELEETILSFYHERLGPTARQTLALRARVLDGLRETRQLEKAEGYGRDILRLAGNTLEHDDPLFCELRKAVAECFKDLGLYDEAETLRKANIETTQTNALNSSPWRHYSSKAELVKLKIETGMYEEAHELLNQLLESEIVHVPRFKAMVISIFSNLAREMSINGRMDGAEAIYRERLVLATDAFGADHHEVFDAVSALANHLQIQGKLEEAHTFYCKSIEIGKPLVLSHSEFPGKAKYMNLVLKYNNLLGEDGRDIEAKGLLEETVAVISDTLDAERTSTPKPSEILGYTHYAILQDMEALGLILGKLQETEKAKSLYMEALQLRKRAVADSAEKRISNMKRMETLCVMLGEKEESEKLLREIIVIDTERLGRHHEDTLSDLSSLALSCCNEEEAEALFQEVLHVRMKRLGPHHEDTIEATVELANAYGGRDRAEEAELLLREVLDARIKTVGPQHPSTVTAMLDLANALEDQKKPEEAEKLYREVVKIRTEVVGPTHHSTLRMMYDLGCFLYEHDRFEDAAEVHREVLSVTAEVNGMDHRRTILAMRAVGRDLSKLRQYEDAESHLRQALAKCKDILGGECEDTVDTLLALGEMLLDSKRVYEGREVLTEALQLGLKVVGSEDDMTIRIQELLEEAASDQATSSDSQAGSARLQTGAADRLVSNVAEEVAGLNQVLQPEEVVTSSKRSRDDSGDMPLVLRGRKKVKGEL</sequence>
<dbReference type="InterPro" id="IPR011990">
    <property type="entry name" value="TPR-like_helical_dom_sf"/>
</dbReference>
<dbReference type="Pfam" id="PF17107">
    <property type="entry name" value="SesA"/>
    <property type="match status" value="1"/>
</dbReference>
<dbReference type="InterPro" id="IPR019734">
    <property type="entry name" value="TPR_rpt"/>
</dbReference>
<dbReference type="InterPro" id="IPR053137">
    <property type="entry name" value="NLR-like"/>
</dbReference>
<feature type="domain" description="NB-ARC" evidence="3">
    <location>
        <begin position="197"/>
        <end position="357"/>
    </location>
</feature>
<evidence type="ECO:0000313" key="6">
    <source>
        <dbReference type="Proteomes" id="UP000481288"/>
    </source>
</evidence>
<dbReference type="PANTHER" id="PTHR46082">
    <property type="entry name" value="ATP/GTP-BINDING PROTEIN-RELATED"/>
    <property type="match status" value="1"/>
</dbReference>
<feature type="repeat" description="TPR" evidence="1">
    <location>
        <begin position="571"/>
        <end position="604"/>
    </location>
</feature>
<comment type="caution">
    <text evidence="5">The sequence shown here is derived from an EMBL/GenBank/DDBJ whole genome shotgun (WGS) entry which is preliminary data.</text>
</comment>
<feature type="region of interest" description="Disordered" evidence="2">
    <location>
        <begin position="1436"/>
        <end position="1469"/>
    </location>
</feature>
<reference evidence="5 6" key="1">
    <citation type="submission" date="2018-05" db="EMBL/GenBank/DDBJ databases">
        <title>Whole genome sequencing for identification of molecular markers to develop diagnostic detection tools for the regulated plant pathogen Lachnellula willkommii.</title>
        <authorList>
            <person name="Giroux E."/>
            <person name="Bilodeau G."/>
        </authorList>
    </citation>
    <scope>NUCLEOTIDE SEQUENCE [LARGE SCALE GENOMIC DNA]</scope>
    <source>
        <strain evidence="5 6">CBS 625.97</strain>
    </source>
</reference>
<dbReference type="SUPFAM" id="SSF48452">
    <property type="entry name" value="TPR-like"/>
    <property type="match status" value="3"/>
</dbReference>
<dbReference type="GO" id="GO:0043531">
    <property type="term" value="F:ADP binding"/>
    <property type="evidence" value="ECO:0007669"/>
    <property type="project" value="InterPro"/>
</dbReference>
<dbReference type="SUPFAM" id="SSF52540">
    <property type="entry name" value="P-loop containing nucleoside triphosphate hydrolases"/>
    <property type="match status" value="1"/>
</dbReference>
<accession>A0A7D8USY0</accession>
<proteinExistence type="predicted"/>
<evidence type="ECO:0000256" key="2">
    <source>
        <dbReference type="SAM" id="MobiDB-lite"/>
    </source>
</evidence>
<dbReference type="InterPro" id="IPR002182">
    <property type="entry name" value="NB-ARC"/>
</dbReference>
<feature type="compositionally biased region" description="Basic residues" evidence="2">
    <location>
        <begin position="1460"/>
        <end position="1469"/>
    </location>
</feature>
<keyword evidence="6" id="KW-1185">Reference proteome</keyword>
<evidence type="ECO:0000259" key="4">
    <source>
        <dbReference type="Pfam" id="PF17107"/>
    </source>
</evidence>
<dbReference type="Gene3D" id="1.25.40.10">
    <property type="entry name" value="Tetratricopeptide repeat domain"/>
    <property type="match status" value="6"/>
</dbReference>
<dbReference type="Pfam" id="PF13424">
    <property type="entry name" value="TPR_12"/>
    <property type="match status" value="3"/>
</dbReference>